<organism evidence="2 3">
    <name type="scientific">Sorlinia euscelidii</name>
    <dbReference type="NCBI Taxonomy" id="3081148"/>
    <lineage>
        <taxon>Bacteria</taxon>
        <taxon>Pseudomonadati</taxon>
        <taxon>Pseudomonadota</taxon>
        <taxon>Alphaproteobacteria</taxon>
        <taxon>Acetobacterales</taxon>
        <taxon>Acetobacteraceae</taxon>
        <taxon>Sorlinia</taxon>
    </lineage>
</organism>
<comment type="caution">
    <text evidence="2">The sequence shown here is derived from an EMBL/GenBank/DDBJ whole genome shotgun (WGS) entry which is preliminary data.</text>
</comment>
<dbReference type="EMBL" id="JAWJZY010000001">
    <property type="protein sequence ID" value="MEE8657691.1"/>
    <property type="molecule type" value="Genomic_DNA"/>
</dbReference>
<feature type="domain" description="TtsA-like Glycoside hydrolase family 108" evidence="1">
    <location>
        <begin position="35"/>
        <end position="130"/>
    </location>
</feature>
<evidence type="ECO:0000313" key="3">
    <source>
        <dbReference type="Proteomes" id="UP001312908"/>
    </source>
</evidence>
<protein>
    <submittedName>
        <fullName evidence="2">PG-binding-3 domain-containing protein</fullName>
    </submittedName>
</protein>
<reference evidence="2 3" key="1">
    <citation type="submission" date="2023-10" db="EMBL/GenBank/DDBJ databases">
        <title>Sorlinia euscelidii gen. nov., sp. nov., an acetic acid bacteria isolated from the gut of Euscelidius variegatus emitter.</title>
        <authorList>
            <person name="Michoud G."/>
            <person name="Marasco R."/>
            <person name="Seferji K."/>
            <person name="Gonella E."/>
            <person name="Garuglieri E."/>
            <person name="Alma A."/>
            <person name="Mapelli F."/>
            <person name="Borin S."/>
            <person name="Daffonchio D."/>
            <person name="Crotti E."/>
        </authorList>
    </citation>
    <scope>NUCLEOTIDE SEQUENCE [LARGE SCALE GENOMIC DNA]</scope>
    <source>
        <strain evidence="2 3">EV16P</strain>
    </source>
</reference>
<dbReference type="SUPFAM" id="SSF53955">
    <property type="entry name" value="Lysozyme-like"/>
    <property type="match status" value="1"/>
</dbReference>
<dbReference type="Gene3D" id="1.20.141.10">
    <property type="entry name" value="Chitosanase, subunit A, domain 1"/>
    <property type="match status" value="1"/>
</dbReference>
<gene>
    <name evidence="2" type="ORF">DOFOFD_01510</name>
</gene>
<evidence type="ECO:0000259" key="1">
    <source>
        <dbReference type="Pfam" id="PF05838"/>
    </source>
</evidence>
<evidence type="ECO:0000313" key="2">
    <source>
        <dbReference type="EMBL" id="MEE8657691.1"/>
    </source>
</evidence>
<dbReference type="Proteomes" id="UP001312908">
    <property type="component" value="Unassembled WGS sequence"/>
</dbReference>
<dbReference type="InterPro" id="IPR023346">
    <property type="entry name" value="Lysozyme-like_dom_sf"/>
</dbReference>
<name>A0ABU7U079_9PROT</name>
<sequence>MTSTTITESKTHSLNGKMSLAYSKGMRRNLKASLKFTLAREGGYQCGRADRGNWTGGKLGVGQLSGTKYGISAMLLSEIRGEAVSAATMKALTPDVFFDVATSRFWNVLDCDALPDGVDLMLFDFGFNSGTERAVKQLQQLLGMSMAAQDGEMGPATLTALHEASTATIVSFLSKKYLEQFQSWLDLPSGQVSMTSLIDAVGEQSARDNLIIYALASQQEAAYRSFRTFRTFGQGWLTRLTERVAEAHRLAQAADGALA</sequence>
<accession>A0ABU7U079</accession>
<keyword evidence="3" id="KW-1185">Reference proteome</keyword>
<dbReference type="InterPro" id="IPR008565">
    <property type="entry name" value="TtsA-like_GH18_dom"/>
</dbReference>
<proteinExistence type="predicted"/>
<dbReference type="Pfam" id="PF05838">
    <property type="entry name" value="Glyco_hydro_108"/>
    <property type="match status" value="1"/>
</dbReference>